<dbReference type="EMBL" id="JBIAZU010000006">
    <property type="protein sequence ID" value="MFF5294119.1"/>
    <property type="molecule type" value="Genomic_DNA"/>
</dbReference>
<dbReference type="InterPro" id="IPR011009">
    <property type="entry name" value="Kinase-like_dom_sf"/>
</dbReference>
<dbReference type="Gene3D" id="3.90.1200.10">
    <property type="match status" value="1"/>
</dbReference>
<proteinExistence type="predicted"/>
<name>A0ABW6WND2_9ACTN</name>
<dbReference type="RefSeq" id="WP_020512362.1">
    <property type="nucleotide sequence ID" value="NZ_JBIAZU010000006.1"/>
</dbReference>
<feature type="domain" description="Aminoglycoside phosphotransferase" evidence="1">
    <location>
        <begin position="19"/>
        <end position="250"/>
    </location>
</feature>
<reference evidence="2 3" key="1">
    <citation type="submission" date="2024-10" db="EMBL/GenBank/DDBJ databases">
        <title>The Natural Products Discovery Center: Release of the First 8490 Sequenced Strains for Exploring Actinobacteria Biosynthetic Diversity.</title>
        <authorList>
            <person name="Kalkreuter E."/>
            <person name="Kautsar S.A."/>
            <person name="Yang D."/>
            <person name="Bader C.D."/>
            <person name="Teijaro C.N."/>
            <person name="Fluegel L."/>
            <person name="Davis C.M."/>
            <person name="Simpson J.R."/>
            <person name="Lauterbach L."/>
            <person name="Steele A.D."/>
            <person name="Gui C."/>
            <person name="Meng S."/>
            <person name="Li G."/>
            <person name="Viehrig K."/>
            <person name="Ye F."/>
            <person name="Su P."/>
            <person name="Kiefer A.F."/>
            <person name="Nichols A."/>
            <person name="Cepeda A.J."/>
            <person name="Yan W."/>
            <person name="Fan B."/>
            <person name="Jiang Y."/>
            <person name="Adhikari A."/>
            <person name="Zheng C.-J."/>
            <person name="Schuster L."/>
            <person name="Cowan T.M."/>
            <person name="Smanski M.J."/>
            <person name="Chevrette M.G."/>
            <person name="De Carvalho L.P.S."/>
            <person name="Shen B."/>
        </authorList>
    </citation>
    <scope>NUCLEOTIDE SEQUENCE [LARGE SCALE GENOMIC DNA]</scope>
    <source>
        <strain evidence="2 3">NPDC000087</strain>
    </source>
</reference>
<evidence type="ECO:0000313" key="2">
    <source>
        <dbReference type="EMBL" id="MFF5294119.1"/>
    </source>
</evidence>
<sequence length="317" mass="35588">MESAQRVADSFGLGRVLACRQLTDGVMNLTWCLTTDAGIFAVKQLRDRSPEEVRVAHDLLPRLAALGFPVPAPVGGPVRVDGPWYAASTWLNGVHPQGFDLTLAGATTLGDLVARLHVALSDVCPPAKRRLPDIPDRAGPAISLLERYAGRPPADEFDRHAVDEIAWRREHLARLADRRPADADVEPCGWTHGDLQPFNLLIDPGDGRITGILDWDRLGVRPYGLEVVRTATITFGRDLDRIAAFARGYRARIPITDDRLADAAHRRWWTLLTETWQLERHYEHGDRSCDHLFTRRGEYLRWWTDHRAEIEVALRGG</sequence>
<organism evidence="2 3">
    <name type="scientific">Paractinoplanes globisporus</name>
    <dbReference type="NCBI Taxonomy" id="113565"/>
    <lineage>
        <taxon>Bacteria</taxon>
        <taxon>Bacillati</taxon>
        <taxon>Actinomycetota</taxon>
        <taxon>Actinomycetes</taxon>
        <taxon>Micromonosporales</taxon>
        <taxon>Micromonosporaceae</taxon>
        <taxon>Paractinoplanes</taxon>
    </lineage>
</organism>
<comment type="caution">
    <text evidence="2">The sequence shown here is derived from an EMBL/GenBank/DDBJ whole genome shotgun (WGS) entry which is preliminary data.</text>
</comment>
<dbReference type="InterPro" id="IPR051678">
    <property type="entry name" value="AGP_Transferase"/>
</dbReference>
<dbReference type="SUPFAM" id="SSF56112">
    <property type="entry name" value="Protein kinase-like (PK-like)"/>
    <property type="match status" value="1"/>
</dbReference>
<gene>
    <name evidence="2" type="ORF">ACFY35_32190</name>
</gene>
<dbReference type="PANTHER" id="PTHR21310">
    <property type="entry name" value="AMINOGLYCOSIDE PHOSPHOTRANSFERASE-RELATED-RELATED"/>
    <property type="match status" value="1"/>
</dbReference>
<dbReference type="PANTHER" id="PTHR21310:SF15">
    <property type="entry name" value="AMINOGLYCOSIDE PHOSPHOTRANSFERASE DOMAIN-CONTAINING PROTEIN"/>
    <property type="match status" value="1"/>
</dbReference>
<dbReference type="Proteomes" id="UP001602245">
    <property type="component" value="Unassembled WGS sequence"/>
</dbReference>
<dbReference type="Gene3D" id="3.30.200.20">
    <property type="entry name" value="Phosphorylase Kinase, domain 1"/>
    <property type="match status" value="1"/>
</dbReference>
<protein>
    <submittedName>
        <fullName evidence="2">Phosphotransferase</fullName>
    </submittedName>
</protein>
<accession>A0ABW6WND2</accession>
<evidence type="ECO:0000259" key="1">
    <source>
        <dbReference type="Pfam" id="PF01636"/>
    </source>
</evidence>
<evidence type="ECO:0000313" key="3">
    <source>
        <dbReference type="Proteomes" id="UP001602245"/>
    </source>
</evidence>
<dbReference type="Pfam" id="PF01636">
    <property type="entry name" value="APH"/>
    <property type="match status" value="1"/>
</dbReference>
<keyword evidence="3" id="KW-1185">Reference proteome</keyword>
<dbReference type="InterPro" id="IPR002575">
    <property type="entry name" value="Aminoglycoside_PTrfase"/>
</dbReference>